<dbReference type="InterPro" id="IPR031751">
    <property type="entry name" value="DUF4735"/>
</dbReference>
<dbReference type="AlphaFoldDB" id="A0AAV6Z3L4"/>
<comment type="caution">
    <text evidence="1">The sequence shown here is derived from an EMBL/GenBank/DDBJ whole genome shotgun (WGS) entry which is preliminary data.</text>
</comment>
<dbReference type="Pfam" id="PF15882">
    <property type="entry name" value="DUF4735"/>
    <property type="match status" value="1"/>
</dbReference>
<name>A0AAV6Z3L4_ENGPU</name>
<organism evidence="1 2">
    <name type="scientific">Engystomops pustulosus</name>
    <name type="common">Tungara frog</name>
    <name type="synonym">Physalaemus pustulosus</name>
    <dbReference type="NCBI Taxonomy" id="76066"/>
    <lineage>
        <taxon>Eukaryota</taxon>
        <taxon>Metazoa</taxon>
        <taxon>Chordata</taxon>
        <taxon>Craniata</taxon>
        <taxon>Vertebrata</taxon>
        <taxon>Euteleostomi</taxon>
        <taxon>Amphibia</taxon>
        <taxon>Batrachia</taxon>
        <taxon>Anura</taxon>
        <taxon>Neobatrachia</taxon>
        <taxon>Hyloidea</taxon>
        <taxon>Leptodactylidae</taxon>
        <taxon>Leiuperinae</taxon>
        <taxon>Engystomops</taxon>
    </lineage>
</organism>
<dbReference type="PANTHER" id="PTHR33539:SF1">
    <property type="entry name" value="UPF0764 PROTEIN C16ORF89"/>
    <property type="match status" value="1"/>
</dbReference>
<accession>A0AAV6Z3L4</accession>
<feature type="non-terminal residue" evidence="1">
    <location>
        <position position="1"/>
    </location>
</feature>
<dbReference type="EMBL" id="WNYA01009069">
    <property type="protein sequence ID" value="KAG8540878.1"/>
    <property type="molecule type" value="Genomic_DNA"/>
</dbReference>
<sequence>FREFLEDGFWVLPTSWNQISTGFFYRESLPKKLECFSEEFCDECIVNLLGNRNENKESCVVTAACIKKMTEEGCTEYSLSHQLLYFIVGKLHRCSITLKKLNEIMLNCRTLCY</sequence>
<gene>
    <name evidence="1" type="ORF">GDO81_030151</name>
</gene>
<evidence type="ECO:0000313" key="2">
    <source>
        <dbReference type="Proteomes" id="UP000824782"/>
    </source>
</evidence>
<keyword evidence="2" id="KW-1185">Reference proteome</keyword>
<proteinExistence type="predicted"/>
<dbReference type="Proteomes" id="UP000824782">
    <property type="component" value="Unassembled WGS sequence"/>
</dbReference>
<dbReference type="PANTHER" id="PTHR33539">
    <property type="entry name" value="UPF0764 PROTEIN C16ORF89"/>
    <property type="match status" value="1"/>
</dbReference>
<dbReference type="GO" id="GO:0005829">
    <property type="term" value="C:cytosol"/>
    <property type="evidence" value="ECO:0007669"/>
    <property type="project" value="TreeGrafter"/>
</dbReference>
<reference evidence="1" key="1">
    <citation type="thesis" date="2020" institute="ProQuest LLC" country="789 East Eisenhower Parkway, Ann Arbor, MI, USA">
        <title>Comparative Genomics and Chromosome Evolution.</title>
        <authorList>
            <person name="Mudd A.B."/>
        </authorList>
    </citation>
    <scope>NUCLEOTIDE SEQUENCE</scope>
    <source>
        <strain evidence="1">237g6f4</strain>
        <tissue evidence="1">Blood</tissue>
    </source>
</reference>
<protein>
    <submittedName>
        <fullName evidence="1">Uncharacterized protein</fullName>
    </submittedName>
</protein>
<evidence type="ECO:0000313" key="1">
    <source>
        <dbReference type="EMBL" id="KAG8540878.1"/>
    </source>
</evidence>
<dbReference type="GO" id="GO:0016020">
    <property type="term" value="C:membrane"/>
    <property type="evidence" value="ECO:0007669"/>
    <property type="project" value="TreeGrafter"/>
</dbReference>